<dbReference type="SUPFAM" id="SSF82199">
    <property type="entry name" value="SET domain"/>
    <property type="match status" value="1"/>
</dbReference>
<comment type="caution">
    <text evidence="1">The sequence shown here is derived from an EMBL/GenBank/DDBJ whole genome shotgun (WGS) entry which is preliminary data.</text>
</comment>
<evidence type="ECO:0000313" key="2">
    <source>
        <dbReference type="Proteomes" id="UP000315783"/>
    </source>
</evidence>
<gene>
    <name evidence="1" type="ORF">IF1G_09176</name>
</gene>
<dbReference type="InterPro" id="IPR050600">
    <property type="entry name" value="SETD3_SETD6_MTase"/>
</dbReference>
<reference evidence="1 2" key="1">
    <citation type="journal article" date="2019" name="Appl. Microbiol. Biotechnol.">
        <title>Genome sequence of Isaria javanica and comparative genome analysis insights into family S53 peptidase evolution in fungal entomopathogens.</title>
        <authorList>
            <person name="Lin R."/>
            <person name="Zhang X."/>
            <person name="Xin B."/>
            <person name="Zou M."/>
            <person name="Gao Y."/>
            <person name="Qin F."/>
            <person name="Hu Q."/>
            <person name="Xie B."/>
            <person name="Cheng X."/>
        </authorList>
    </citation>
    <scope>NUCLEOTIDE SEQUENCE [LARGE SCALE GENOMIC DNA]</scope>
    <source>
        <strain evidence="1 2">IJ1G</strain>
    </source>
</reference>
<dbReference type="InterPro" id="IPR046341">
    <property type="entry name" value="SET_dom_sf"/>
</dbReference>
<dbReference type="EMBL" id="SPUK01000016">
    <property type="protein sequence ID" value="TQV92104.1"/>
    <property type="molecule type" value="Genomic_DNA"/>
</dbReference>
<proteinExistence type="predicted"/>
<keyword evidence="2" id="KW-1185">Reference proteome</keyword>
<protein>
    <submittedName>
        <fullName evidence="1">SET domain-containing protein</fullName>
    </submittedName>
</protein>
<dbReference type="Gene3D" id="3.90.1410.10">
    <property type="entry name" value="set domain protein methyltransferase, domain 1"/>
    <property type="match status" value="1"/>
</dbReference>
<dbReference type="AlphaFoldDB" id="A0A545VQX7"/>
<name>A0A545VQX7_9HYPO</name>
<sequence>MSIHGLLAADFVLNPPSKNWLEVIPTISEFNSIPFFWPRDAQALLPGAAKRLLEKQQSSFRRDLEQFQNAYPHVASKDYMHAWFVVSTRAFYQETPQTLAYPWHDRLALLPVADLFNHADTGCEVSYYTDSYTILADRDYLKGDEVCTSYGEHSNDFLLAEYGFLLKDNPHDRIDPNDLVSPEMNTQEIIMLSQMRTLASMSPIFSPANADEMAPHDKDCSEDISGAFDTEQLKKVLAKSLENIKRHHDDVLALSDEDQQYQSLLLERWTQIDQLVRKAIQLSSSKQ</sequence>
<dbReference type="PANTHER" id="PTHR13271:SF137">
    <property type="entry name" value="SET DOMAIN-CONTAINING PROTEIN"/>
    <property type="match status" value="1"/>
</dbReference>
<organism evidence="1 2">
    <name type="scientific">Cordyceps javanica</name>
    <dbReference type="NCBI Taxonomy" id="43265"/>
    <lineage>
        <taxon>Eukaryota</taxon>
        <taxon>Fungi</taxon>
        <taxon>Dikarya</taxon>
        <taxon>Ascomycota</taxon>
        <taxon>Pezizomycotina</taxon>
        <taxon>Sordariomycetes</taxon>
        <taxon>Hypocreomycetidae</taxon>
        <taxon>Hypocreales</taxon>
        <taxon>Cordycipitaceae</taxon>
        <taxon>Cordyceps</taxon>
    </lineage>
</organism>
<dbReference type="STRING" id="43265.A0A545VQX7"/>
<dbReference type="OrthoDB" id="441812at2759"/>
<accession>A0A545VQX7</accession>
<dbReference type="Proteomes" id="UP000315783">
    <property type="component" value="Unassembled WGS sequence"/>
</dbReference>
<dbReference type="PANTHER" id="PTHR13271">
    <property type="entry name" value="UNCHARACTERIZED PUTATIVE METHYLTRANSFERASE"/>
    <property type="match status" value="1"/>
</dbReference>
<dbReference type="GO" id="GO:0016279">
    <property type="term" value="F:protein-lysine N-methyltransferase activity"/>
    <property type="evidence" value="ECO:0007669"/>
    <property type="project" value="TreeGrafter"/>
</dbReference>
<evidence type="ECO:0000313" key="1">
    <source>
        <dbReference type="EMBL" id="TQV92104.1"/>
    </source>
</evidence>